<dbReference type="Pfam" id="PF10147">
    <property type="entry name" value="CR6_interact"/>
    <property type="match status" value="1"/>
</dbReference>
<evidence type="ECO:0000256" key="6">
    <source>
        <dbReference type="ARBA" id="ARBA00023128"/>
    </source>
</evidence>
<dbReference type="AlphaFoldDB" id="A0A7G3ADP8"/>
<keyword evidence="4" id="KW-0689">Ribosomal protein</keyword>
<evidence type="ECO:0000256" key="5">
    <source>
        <dbReference type="ARBA" id="ARBA00023054"/>
    </source>
</evidence>
<reference evidence="15" key="1">
    <citation type="journal article" date="2020" name="BMC">
        <title>Leishmania infection induces a limited differential gene expression in the sand fly midgut.</title>
        <authorList>
            <person name="Coutinho-Abreu I.V."/>
            <person name="Serafim T.D."/>
            <person name="Meneses C."/>
            <person name="Kamhawi S."/>
            <person name="Oliveira F."/>
            <person name="Valenzuela J.G."/>
        </authorList>
    </citation>
    <scope>NUCLEOTIDE SEQUENCE</scope>
    <source>
        <strain evidence="15">Jacobina</strain>
        <tissue evidence="15">Midgut</tissue>
    </source>
</reference>
<dbReference type="InterPro" id="IPR043035">
    <property type="entry name" value="Ribosomal_mL64_sf"/>
</dbReference>
<dbReference type="PANTHER" id="PTHR31761:SF1">
    <property type="entry name" value="LARGE RIBOSOMAL SUBUNIT PROTEIN ML64"/>
    <property type="match status" value="1"/>
</dbReference>
<evidence type="ECO:0000256" key="4">
    <source>
        <dbReference type="ARBA" id="ARBA00022980"/>
    </source>
</evidence>
<evidence type="ECO:0000256" key="3">
    <source>
        <dbReference type="ARBA" id="ARBA00005421"/>
    </source>
</evidence>
<evidence type="ECO:0000313" key="15">
    <source>
        <dbReference type="EMBL" id="MBC1172241.1"/>
    </source>
</evidence>
<evidence type="ECO:0000256" key="7">
    <source>
        <dbReference type="ARBA" id="ARBA00023242"/>
    </source>
</evidence>
<dbReference type="PANTHER" id="PTHR31761">
    <property type="entry name" value="GROWTH ARREST AND DNA DAMAGE-INDUCIBLE PROTEINS-INTERACTING PROTEIN 1 GADD45GIP1"/>
    <property type="match status" value="1"/>
</dbReference>
<keyword evidence="6" id="KW-0496">Mitochondrion</keyword>
<keyword evidence="8" id="KW-0687">Ribonucleoprotein</keyword>
<dbReference type="GO" id="GO:0005840">
    <property type="term" value="C:ribosome"/>
    <property type="evidence" value="ECO:0007669"/>
    <property type="project" value="UniProtKB-KW"/>
</dbReference>
<accession>A0A7G3ADP8</accession>
<evidence type="ECO:0000256" key="12">
    <source>
        <dbReference type="ARBA" id="ARBA00035485"/>
    </source>
</evidence>
<keyword evidence="9" id="KW-0131">Cell cycle</keyword>
<feature type="compositionally biased region" description="Basic and acidic residues" evidence="14">
    <location>
        <begin position="250"/>
        <end position="261"/>
    </location>
</feature>
<dbReference type="GO" id="GO:1990904">
    <property type="term" value="C:ribonucleoprotein complex"/>
    <property type="evidence" value="ECO:0007669"/>
    <property type="project" value="UniProtKB-KW"/>
</dbReference>
<evidence type="ECO:0000256" key="1">
    <source>
        <dbReference type="ARBA" id="ARBA00004123"/>
    </source>
</evidence>
<comment type="function">
    <text evidence="13">Acts as a negative regulator of G1 to S cell cycle phase progression by inhibiting cyclin-dependent kinases. Inhibitory effects are additive with GADD45 proteins but also occur in the absence of GADD45 proteins. Acts as a repressor of the orphan nuclear receptor NR4A1 by inhibiting AB domain-mediated transcriptional activity. May be involved in the hormone-mediated regulation of NR4A1 transcriptional activity. May play a role in mitochondrial protein synthesis.</text>
</comment>
<keyword evidence="7" id="KW-0539">Nucleus</keyword>
<evidence type="ECO:0000256" key="11">
    <source>
        <dbReference type="ARBA" id="ARBA00035184"/>
    </source>
</evidence>
<organism evidence="15">
    <name type="scientific">Lutzomyia longipalpis</name>
    <name type="common">Sand fly</name>
    <dbReference type="NCBI Taxonomy" id="7200"/>
    <lineage>
        <taxon>Eukaryota</taxon>
        <taxon>Metazoa</taxon>
        <taxon>Ecdysozoa</taxon>
        <taxon>Arthropoda</taxon>
        <taxon>Hexapoda</taxon>
        <taxon>Insecta</taxon>
        <taxon>Pterygota</taxon>
        <taxon>Neoptera</taxon>
        <taxon>Endopterygota</taxon>
        <taxon>Diptera</taxon>
        <taxon>Nematocera</taxon>
        <taxon>Psychodoidea</taxon>
        <taxon>Psychodidae</taxon>
        <taxon>Lutzomyia</taxon>
        <taxon>Lutzomyia</taxon>
    </lineage>
</organism>
<dbReference type="Gene3D" id="6.10.280.120">
    <property type="entry name" value="Growth arrest and DNA-damage-inducible proteins-interacting protein 1"/>
    <property type="match status" value="1"/>
</dbReference>
<comment type="subcellular location">
    <subcellularLocation>
        <location evidence="2">Mitochondrion</location>
    </subcellularLocation>
    <subcellularLocation>
        <location evidence="1">Nucleus</location>
    </subcellularLocation>
</comment>
<sequence length="261" mass="30460">MNKFRGSFPIFRDFSILTRISRSCKTAPDTAAPIAAAEATAVAEFVEDEDEKEAQRQLYESKRNKSRLLPQHRNLLSGRRPYTESQSWVHETLKYQRGLFGKYGLESGVDPRICFPTAAERAEKEEYNRVAYPHTIAEMRERIEAEEAAKEEKIRQREEDVAAKLTKLEKWSQEFRDRVAKAEAEARAAKEKRERLVEEVRRHFGFKLDARDERFKELLAQKEKEDKKKQKEARKKAREEKTIAKLLAKGSEEKSAPESRE</sequence>
<evidence type="ECO:0000256" key="10">
    <source>
        <dbReference type="ARBA" id="ARBA00030700"/>
    </source>
</evidence>
<evidence type="ECO:0000256" key="2">
    <source>
        <dbReference type="ARBA" id="ARBA00004173"/>
    </source>
</evidence>
<comment type="similarity">
    <text evidence="3">Belongs to the mitochondrion-specific ribosomal protein mL64 family.</text>
</comment>
<dbReference type="EMBL" id="GITU01003538">
    <property type="protein sequence ID" value="MBC1172241.1"/>
    <property type="molecule type" value="Transcribed_RNA"/>
</dbReference>
<dbReference type="GO" id="GO:0005739">
    <property type="term" value="C:mitochondrion"/>
    <property type="evidence" value="ECO:0007669"/>
    <property type="project" value="UniProtKB-SubCell"/>
</dbReference>
<dbReference type="GO" id="GO:0005634">
    <property type="term" value="C:nucleus"/>
    <property type="evidence" value="ECO:0007669"/>
    <property type="project" value="UniProtKB-SubCell"/>
</dbReference>
<proteinExistence type="inferred from homology"/>
<evidence type="ECO:0000256" key="14">
    <source>
        <dbReference type="SAM" id="MobiDB-lite"/>
    </source>
</evidence>
<dbReference type="InterPro" id="IPR018472">
    <property type="entry name" value="Ribosomal_mL64"/>
</dbReference>
<name>A0A7G3ADP8_LUTLO</name>
<evidence type="ECO:0000256" key="9">
    <source>
        <dbReference type="ARBA" id="ARBA00023306"/>
    </source>
</evidence>
<keyword evidence="5" id="KW-0175">Coiled coil</keyword>
<evidence type="ECO:0000256" key="13">
    <source>
        <dbReference type="ARBA" id="ARBA00060144"/>
    </source>
</evidence>
<evidence type="ECO:0000256" key="8">
    <source>
        <dbReference type="ARBA" id="ARBA00023274"/>
    </source>
</evidence>
<feature type="region of interest" description="Disordered" evidence="14">
    <location>
        <begin position="223"/>
        <end position="261"/>
    </location>
</feature>
<protein>
    <recommendedName>
        <fullName evidence="11">Large ribosomal subunit protein mL64</fullName>
    </recommendedName>
    <alternativeName>
        <fullName evidence="10">39S ribosomal protein L59, mitochondrial</fullName>
    </alternativeName>
    <alternativeName>
        <fullName evidence="12">Growth arrest and DNA damage-inducible proteins-interacting protein 1</fullName>
    </alternativeName>
</protein>
<dbReference type="VEuPathDB" id="VectorBase:LLONM1_000693"/>